<keyword evidence="5" id="KW-1185">Reference proteome</keyword>
<name>A0A1V9Z633_ACHHY</name>
<dbReference type="STRING" id="1202772.A0A1V9Z633"/>
<dbReference type="SUPFAM" id="SSF52058">
    <property type="entry name" value="L domain-like"/>
    <property type="match status" value="1"/>
</dbReference>
<dbReference type="Gene3D" id="3.80.10.10">
    <property type="entry name" value="Ribonuclease Inhibitor"/>
    <property type="match status" value="2"/>
</dbReference>
<gene>
    <name evidence="4" type="ORF">ACHHYP_02578</name>
</gene>
<accession>A0A1V9Z633</accession>
<evidence type="ECO:0000256" key="1">
    <source>
        <dbReference type="ARBA" id="ARBA00022614"/>
    </source>
</evidence>
<sequence length="296" mass="31873">MSDEDESQLLAAPGDEAPAEKAPEEPVAEDEGPPPIFKLFSEGLSRIDRTADNSGFAFTAVDINDKELASLDQIKDFRHLRYVNVARNKLADATPVSALEYLIHLNLANNLFTTVPKLKNPHLKALDLSKNQLPALGGGDSRSLELLKVNGNQITSLDGLADFPGLKALEISQNAIADMTTSSELPSIESLIIAQSENQLTGLQGLAAFPNLTSFKAELNQIATLADIAPLGGLTKLTEVDLTGNAVTDVEHYRLDVLLLVPALRKLDGLAISDDERVAALQLRRDREAPADEPQP</sequence>
<dbReference type="PROSITE" id="PS51450">
    <property type="entry name" value="LRR"/>
    <property type="match status" value="1"/>
</dbReference>
<reference evidence="4 5" key="1">
    <citation type="journal article" date="2014" name="Genome Biol. Evol.">
        <title>The secreted proteins of Achlya hypogyna and Thraustotheca clavata identify the ancestral oomycete secretome and reveal gene acquisitions by horizontal gene transfer.</title>
        <authorList>
            <person name="Misner I."/>
            <person name="Blouin N."/>
            <person name="Leonard G."/>
            <person name="Richards T.A."/>
            <person name="Lane C.E."/>
        </authorList>
    </citation>
    <scope>NUCLEOTIDE SEQUENCE [LARGE SCALE GENOMIC DNA]</scope>
    <source>
        <strain evidence="4 5">ATCC 48635</strain>
    </source>
</reference>
<feature type="region of interest" description="Disordered" evidence="3">
    <location>
        <begin position="1"/>
        <end position="35"/>
    </location>
</feature>
<dbReference type="AlphaFoldDB" id="A0A1V9Z633"/>
<evidence type="ECO:0000256" key="2">
    <source>
        <dbReference type="ARBA" id="ARBA00022737"/>
    </source>
</evidence>
<keyword evidence="2" id="KW-0677">Repeat</keyword>
<dbReference type="Proteomes" id="UP000243579">
    <property type="component" value="Unassembled WGS sequence"/>
</dbReference>
<dbReference type="InterPro" id="IPR001611">
    <property type="entry name" value="Leu-rich_rpt"/>
</dbReference>
<dbReference type="OrthoDB" id="271226at2759"/>
<dbReference type="PANTHER" id="PTHR46652:SF3">
    <property type="entry name" value="LEUCINE-RICH REPEAT-CONTAINING PROTEIN 9"/>
    <property type="match status" value="1"/>
</dbReference>
<comment type="caution">
    <text evidence="4">The sequence shown here is derived from an EMBL/GenBank/DDBJ whole genome shotgun (WGS) entry which is preliminary data.</text>
</comment>
<evidence type="ECO:0008006" key="6">
    <source>
        <dbReference type="Google" id="ProtNLM"/>
    </source>
</evidence>
<evidence type="ECO:0000313" key="4">
    <source>
        <dbReference type="EMBL" id="OQR93392.1"/>
    </source>
</evidence>
<protein>
    <recommendedName>
        <fullName evidence="6">Leucine-rich repeat domain-containing protein</fullName>
    </recommendedName>
</protein>
<dbReference type="PANTHER" id="PTHR46652">
    <property type="entry name" value="LEUCINE-RICH REPEAT AND IQ DOMAIN-CONTAINING PROTEIN 1-RELATED"/>
    <property type="match status" value="1"/>
</dbReference>
<dbReference type="InterPro" id="IPR050836">
    <property type="entry name" value="SDS22/Internalin_LRR"/>
</dbReference>
<dbReference type="Pfam" id="PF13516">
    <property type="entry name" value="LRR_6"/>
    <property type="match status" value="1"/>
</dbReference>
<dbReference type="EMBL" id="JNBR01000411">
    <property type="protein sequence ID" value="OQR93392.1"/>
    <property type="molecule type" value="Genomic_DNA"/>
</dbReference>
<evidence type="ECO:0000313" key="5">
    <source>
        <dbReference type="Proteomes" id="UP000243579"/>
    </source>
</evidence>
<dbReference type="InterPro" id="IPR032675">
    <property type="entry name" value="LRR_dom_sf"/>
</dbReference>
<evidence type="ECO:0000256" key="3">
    <source>
        <dbReference type="SAM" id="MobiDB-lite"/>
    </source>
</evidence>
<dbReference type="Pfam" id="PF14580">
    <property type="entry name" value="LRR_9"/>
    <property type="match status" value="1"/>
</dbReference>
<keyword evidence="1" id="KW-0433">Leucine-rich repeat</keyword>
<organism evidence="4 5">
    <name type="scientific">Achlya hypogyna</name>
    <name type="common">Oomycete</name>
    <name type="synonym">Protoachlya hypogyna</name>
    <dbReference type="NCBI Taxonomy" id="1202772"/>
    <lineage>
        <taxon>Eukaryota</taxon>
        <taxon>Sar</taxon>
        <taxon>Stramenopiles</taxon>
        <taxon>Oomycota</taxon>
        <taxon>Saprolegniomycetes</taxon>
        <taxon>Saprolegniales</taxon>
        <taxon>Achlyaceae</taxon>
        <taxon>Achlya</taxon>
    </lineage>
</organism>
<proteinExistence type="predicted"/>